<feature type="chain" id="PRO_5045927954" evidence="1">
    <location>
        <begin position="30"/>
        <end position="326"/>
    </location>
</feature>
<reference evidence="3" key="1">
    <citation type="journal article" date="2019" name="Int. J. Syst. Evol. Microbiol.">
        <title>The Global Catalogue of Microorganisms (GCM) 10K type strain sequencing project: providing services to taxonomists for standard genome sequencing and annotation.</title>
        <authorList>
            <consortium name="The Broad Institute Genomics Platform"/>
            <consortium name="The Broad Institute Genome Sequencing Center for Infectious Disease"/>
            <person name="Wu L."/>
            <person name="Ma J."/>
        </authorList>
    </citation>
    <scope>NUCLEOTIDE SEQUENCE [LARGE SCALE GENOMIC DNA]</scope>
    <source>
        <strain evidence="3">CGMCC 1.7030</strain>
    </source>
</reference>
<dbReference type="InterPro" id="IPR019861">
    <property type="entry name" value="PorP/SprF_Bacteroidetes"/>
</dbReference>
<keyword evidence="1" id="KW-0732">Signal</keyword>
<keyword evidence="3" id="KW-1185">Reference proteome</keyword>
<protein>
    <submittedName>
        <fullName evidence="2">PorP/SprF family type IX secretion system membrane protein</fullName>
    </submittedName>
</protein>
<dbReference type="EMBL" id="JBHSKS010000011">
    <property type="protein sequence ID" value="MFC5192843.1"/>
    <property type="molecule type" value="Genomic_DNA"/>
</dbReference>
<sequence length="326" mass="37030">MNILKFFQKNRSWGLGLLFLLGLMPDASAQTRKFTSQFSHFQGYFNPGLAGYEGSTVRGFVRNQWAGMEGAPKTFFFSTEVDFGEMAGLEDPALMGKNAISASVLSESHGTFRENEIIVSYASRIRLSESHNLRLGAGVIHQSIRLDGNALTWEEQNDPVYREYMGQFSNMQVVDFNIGLALTHKKYYLSYGIHRVNGGQLIKGDKFINAYPAEKMIQFGVRESLTDQLALIINGFYRSRKDLPEVLELNVKALLMDKVWIGAGQRVSYATNFNFGFLTQNMRIGYLYELPVQNSYLMPGGTHEITAVINLFNSYKPRYQRDILIW</sequence>
<name>A0ABW0C0Y4_9BACT</name>
<gene>
    <name evidence="2" type="ORF">ACFPIK_13790</name>
</gene>
<dbReference type="Proteomes" id="UP001596163">
    <property type="component" value="Unassembled WGS sequence"/>
</dbReference>
<accession>A0ABW0C0Y4</accession>
<organism evidence="2 3">
    <name type="scientific">Algoriphagus aquatilis</name>
    <dbReference type="NCBI Taxonomy" id="490186"/>
    <lineage>
        <taxon>Bacteria</taxon>
        <taxon>Pseudomonadati</taxon>
        <taxon>Bacteroidota</taxon>
        <taxon>Cytophagia</taxon>
        <taxon>Cytophagales</taxon>
        <taxon>Cyclobacteriaceae</taxon>
        <taxon>Algoriphagus</taxon>
    </lineage>
</organism>
<dbReference type="Pfam" id="PF11751">
    <property type="entry name" value="PorP_SprF"/>
    <property type="match status" value="1"/>
</dbReference>
<proteinExistence type="predicted"/>
<feature type="signal peptide" evidence="1">
    <location>
        <begin position="1"/>
        <end position="29"/>
    </location>
</feature>
<comment type="caution">
    <text evidence="2">The sequence shown here is derived from an EMBL/GenBank/DDBJ whole genome shotgun (WGS) entry which is preliminary data.</text>
</comment>
<evidence type="ECO:0000256" key="1">
    <source>
        <dbReference type="SAM" id="SignalP"/>
    </source>
</evidence>
<dbReference type="RefSeq" id="WP_377916249.1">
    <property type="nucleotide sequence ID" value="NZ_JBHSKS010000011.1"/>
</dbReference>
<evidence type="ECO:0000313" key="3">
    <source>
        <dbReference type="Proteomes" id="UP001596163"/>
    </source>
</evidence>
<evidence type="ECO:0000313" key="2">
    <source>
        <dbReference type="EMBL" id="MFC5192843.1"/>
    </source>
</evidence>
<dbReference type="NCBIfam" id="TIGR03519">
    <property type="entry name" value="T9SS_PorP_fam"/>
    <property type="match status" value="1"/>
</dbReference>